<dbReference type="eggNOG" id="ENOG5032Y92">
    <property type="taxonomic scope" value="Bacteria"/>
</dbReference>
<protein>
    <recommendedName>
        <fullName evidence="3">Phosphoribosylpyrophosphate synthetase</fullName>
    </recommendedName>
</protein>
<accession>A0A0P7XJF8</accession>
<evidence type="ECO:0008006" key="3">
    <source>
        <dbReference type="Google" id="ProtNLM"/>
    </source>
</evidence>
<comment type="caution">
    <text evidence="1">The sequence shown here is derived from an EMBL/GenBank/DDBJ whole genome shotgun (WGS) entry which is preliminary data.</text>
</comment>
<organism evidence="1 2">
    <name type="scientific">Algoriphagus marincola HL-49</name>
    <dbReference type="NCBI Taxonomy" id="1305737"/>
    <lineage>
        <taxon>Bacteria</taxon>
        <taxon>Pseudomonadati</taxon>
        <taxon>Bacteroidota</taxon>
        <taxon>Cytophagia</taxon>
        <taxon>Cytophagales</taxon>
        <taxon>Cyclobacteriaceae</taxon>
        <taxon>Algoriphagus</taxon>
    </lineage>
</organism>
<evidence type="ECO:0000313" key="2">
    <source>
        <dbReference type="Proteomes" id="UP000050421"/>
    </source>
</evidence>
<dbReference type="Proteomes" id="UP000050421">
    <property type="component" value="Unassembled WGS sequence"/>
</dbReference>
<dbReference type="STRING" id="1305737.GCA_000526355_00373"/>
<dbReference type="PATRIC" id="fig|1305737.6.peg.2263"/>
<proteinExistence type="predicted"/>
<dbReference type="OrthoDB" id="8418771at2"/>
<name>A0A0P7XJF8_9BACT</name>
<reference evidence="1 2" key="1">
    <citation type="submission" date="2015-09" db="EMBL/GenBank/DDBJ databases">
        <title>Identification and resolution of microdiversity through metagenomic sequencing of parallel consortia.</title>
        <authorList>
            <person name="Nelson W.C."/>
            <person name="Romine M.F."/>
            <person name="Lindemann S.R."/>
        </authorList>
    </citation>
    <scope>NUCLEOTIDE SEQUENCE [LARGE SCALE GENOMIC DNA]</scope>
    <source>
        <strain evidence="1">HL-49</strain>
    </source>
</reference>
<evidence type="ECO:0000313" key="1">
    <source>
        <dbReference type="EMBL" id="KPQ16423.1"/>
    </source>
</evidence>
<sequence>MPNYEATLVETLQKVRKEGYTEDFNIRFDSIICGDVCLLPQQFEVDKTYRFEGQSNPSDEAILYTISSIDGKIKGVLVNSYGTYADDLTADMIKKLQ</sequence>
<gene>
    <name evidence="1" type="ORF">HLUCCX10_07925</name>
</gene>
<dbReference type="EMBL" id="LJXT01000040">
    <property type="protein sequence ID" value="KPQ16423.1"/>
    <property type="molecule type" value="Genomic_DNA"/>
</dbReference>
<dbReference type="AlphaFoldDB" id="A0A0P7XJF8"/>